<evidence type="ECO:0000313" key="4">
    <source>
        <dbReference type="Proteomes" id="UP001165082"/>
    </source>
</evidence>
<accession>A0A9W7ACG0</accession>
<comment type="caution">
    <text evidence="3">The sequence shown here is derived from an EMBL/GenBank/DDBJ whole genome shotgun (WGS) entry which is preliminary data.</text>
</comment>
<gene>
    <name evidence="3" type="ORF">TrRE_jg6787</name>
</gene>
<dbReference type="SMART" id="SM00993">
    <property type="entry name" value="YL1_C"/>
    <property type="match status" value="1"/>
</dbReference>
<dbReference type="AlphaFoldDB" id="A0A9W7ACG0"/>
<feature type="domain" description="Vps72/YL1 C-terminal" evidence="2">
    <location>
        <begin position="162"/>
        <end position="191"/>
    </location>
</feature>
<dbReference type="OrthoDB" id="45492at2759"/>
<organism evidence="3 4">
    <name type="scientific">Triparma retinervis</name>
    <dbReference type="NCBI Taxonomy" id="2557542"/>
    <lineage>
        <taxon>Eukaryota</taxon>
        <taxon>Sar</taxon>
        <taxon>Stramenopiles</taxon>
        <taxon>Ochrophyta</taxon>
        <taxon>Bolidophyceae</taxon>
        <taxon>Parmales</taxon>
        <taxon>Triparmaceae</taxon>
        <taxon>Triparma</taxon>
    </lineage>
</organism>
<feature type="compositionally biased region" description="Acidic residues" evidence="1">
    <location>
        <begin position="81"/>
        <end position="94"/>
    </location>
</feature>
<reference evidence="3" key="1">
    <citation type="submission" date="2022-07" db="EMBL/GenBank/DDBJ databases">
        <title>Genome analysis of Parmales, a sister group of diatoms, reveals the evolutionary specialization of diatoms from phago-mixotrophs to photoautotrophs.</title>
        <authorList>
            <person name="Ban H."/>
            <person name="Sato S."/>
            <person name="Yoshikawa S."/>
            <person name="Kazumasa Y."/>
            <person name="Nakamura Y."/>
            <person name="Ichinomiya M."/>
            <person name="Saitoh K."/>
            <person name="Sato N."/>
            <person name="Blanc-Mathieu R."/>
            <person name="Endo H."/>
            <person name="Kuwata A."/>
            <person name="Ogata H."/>
        </authorList>
    </citation>
    <scope>NUCLEOTIDE SEQUENCE</scope>
</reference>
<evidence type="ECO:0000259" key="2">
    <source>
        <dbReference type="SMART" id="SM00993"/>
    </source>
</evidence>
<proteinExistence type="predicted"/>
<sequence>MSSKRGRSEWESTMAGLVQTTATVLSNPKVGRVKKTRAKRQVKQTRFDKGELGYNGMSYTAMCRIDRLEESYDIVLSGLGDIEDDDDDEFDELDDGKKKKKKKKKKLAKNANPNVKRDKIHSLSQTLSQNIEEGGLGSLAAGYVMSAAPPPSEVKPTRPQVHYCSVTGHRAKYTDPQTGIRYSNQGALESLREKAPPWISNLGGGGCEYYDALVGARNRLEELRGPPSGT</sequence>
<feature type="region of interest" description="Disordered" evidence="1">
    <location>
        <begin position="79"/>
        <end position="121"/>
    </location>
</feature>
<name>A0A9W7ACG0_9STRA</name>
<keyword evidence="4" id="KW-1185">Reference proteome</keyword>
<dbReference type="Proteomes" id="UP001165082">
    <property type="component" value="Unassembled WGS sequence"/>
</dbReference>
<dbReference type="Pfam" id="PF08265">
    <property type="entry name" value="YL1_C"/>
    <property type="match status" value="1"/>
</dbReference>
<feature type="compositionally biased region" description="Basic residues" evidence="1">
    <location>
        <begin position="98"/>
        <end position="108"/>
    </location>
</feature>
<protein>
    <recommendedName>
        <fullName evidence="2">Vps72/YL1 C-terminal domain-containing protein</fullName>
    </recommendedName>
</protein>
<evidence type="ECO:0000313" key="3">
    <source>
        <dbReference type="EMBL" id="GMH65245.1"/>
    </source>
</evidence>
<dbReference type="InterPro" id="IPR013272">
    <property type="entry name" value="Vps72/YL1_C"/>
</dbReference>
<evidence type="ECO:0000256" key="1">
    <source>
        <dbReference type="SAM" id="MobiDB-lite"/>
    </source>
</evidence>
<dbReference type="EMBL" id="BRXZ01002569">
    <property type="protein sequence ID" value="GMH65245.1"/>
    <property type="molecule type" value="Genomic_DNA"/>
</dbReference>